<keyword evidence="3" id="KW-1185">Reference proteome</keyword>
<dbReference type="RefSeq" id="WP_382199426.1">
    <property type="nucleotide sequence ID" value="NZ_JBHTBZ010000014.1"/>
</dbReference>
<evidence type="ECO:0000313" key="3">
    <source>
        <dbReference type="Proteomes" id="UP001596457"/>
    </source>
</evidence>
<dbReference type="InterPro" id="IPR008551">
    <property type="entry name" value="TANGO2"/>
</dbReference>
<dbReference type="PANTHER" id="PTHR17985">
    <property type="entry name" value="SER/THR-RICH PROTEIN T10 IN DGCR REGION"/>
    <property type="match status" value="1"/>
</dbReference>
<proteinExistence type="predicted"/>
<evidence type="ECO:0000256" key="1">
    <source>
        <dbReference type="SAM" id="MobiDB-lite"/>
    </source>
</evidence>
<dbReference type="Proteomes" id="UP001596457">
    <property type="component" value="Unassembled WGS sequence"/>
</dbReference>
<dbReference type="Pfam" id="PF05742">
    <property type="entry name" value="TANGO2"/>
    <property type="match status" value="1"/>
</dbReference>
<reference evidence="3" key="1">
    <citation type="journal article" date="2019" name="Int. J. Syst. Evol. Microbiol.">
        <title>The Global Catalogue of Microorganisms (GCM) 10K type strain sequencing project: providing services to taxonomists for standard genome sequencing and annotation.</title>
        <authorList>
            <consortium name="The Broad Institute Genomics Platform"/>
            <consortium name="The Broad Institute Genome Sequencing Center for Infectious Disease"/>
            <person name="Wu L."/>
            <person name="Ma J."/>
        </authorList>
    </citation>
    <scope>NUCLEOTIDE SEQUENCE [LARGE SCALE GENOMIC DNA]</scope>
    <source>
        <strain evidence="3">CCUG 53903</strain>
    </source>
</reference>
<gene>
    <name evidence="2" type="ORF">ACFQU0_06845</name>
</gene>
<name>A0ABW2SAR3_9BURK</name>
<comment type="caution">
    <text evidence="2">The sequence shown here is derived from an EMBL/GenBank/DDBJ whole genome shotgun (WGS) entry which is preliminary data.</text>
</comment>
<accession>A0ABW2SAR3</accession>
<dbReference type="PANTHER" id="PTHR17985:SF8">
    <property type="entry name" value="TRANSPORT AND GOLGI ORGANIZATION PROTEIN 2 HOMOLOG"/>
    <property type="match status" value="1"/>
</dbReference>
<feature type="region of interest" description="Disordered" evidence="1">
    <location>
        <begin position="252"/>
        <end position="272"/>
    </location>
</feature>
<dbReference type="EMBL" id="JBHTBZ010000014">
    <property type="protein sequence ID" value="MFC7460145.1"/>
    <property type="molecule type" value="Genomic_DNA"/>
</dbReference>
<evidence type="ECO:0000313" key="2">
    <source>
        <dbReference type="EMBL" id="MFC7460145.1"/>
    </source>
</evidence>
<organism evidence="2 3">
    <name type="scientific">Hydrogenophaga defluvii</name>
    <dbReference type="NCBI Taxonomy" id="249410"/>
    <lineage>
        <taxon>Bacteria</taxon>
        <taxon>Pseudomonadati</taxon>
        <taxon>Pseudomonadota</taxon>
        <taxon>Betaproteobacteria</taxon>
        <taxon>Burkholderiales</taxon>
        <taxon>Comamonadaceae</taxon>
        <taxon>Hydrogenophaga</taxon>
    </lineage>
</organism>
<sequence>MCLIAFAIDAVPGYPLLIAANRDEHLDRPTLPLHAWQLDNGTPVVAGRDQHAGGTWLGVTPQGRVAMLTNVREASVPNAPQSRGELVTRWLQGDTDWQAFAHSVQAHLFSGFNLVLGDLARGEWAWISNRRPGAGDAITLGSVVGRSLASGIYGLSNAALDTPWPKTVRLKRAMQSVVDQSTSALTGEWRKPLLSALLDRRQAAAELLPTTGAPRVWEQALSSPFVDFAERRYGTRSSLLVCASADEVQMEEWTHERTAPAEQPEAASETSRWPLARSTYRRMCISMCGMPASSNGSPLTV</sequence>
<protein>
    <submittedName>
        <fullName evidence="2">NRDE family protein</fullName>
    </submittedName>
</protein>